<name>K1XH84_9BACT</name>
<dbReference type="AlphaFoldDB" id="K1XH84"/>
<evidence type="ECO:0000313" key="1">
    <source>
        <dbReference type="EMBL" id="EKD24616.1"/>
    </source>
</evidence>
<comment type="caution">
    <text evidence="1">The sequence shown here is derived from an EMBL/GenBank/DDBJ whole genome shotgun (WGS) entry which is preliminary data.</text>
</comment>
<protein>
    <submittedName>
        <fullName evidence="1">Uncharacterized protein</fullName>
    </submittedName>
</protein>
<organism evidence="1">
    <name type="scientific">uncultured bacterium</name>
    <name type="common">gcode 4</name>
    <dbReference type="NCBI Taxonomy" id="1234023"/>
    <lineage>
        <taxon>Bacteria</taxon>
        <taxon>environmental samples</taxon>
    </lineage>
</organism>
<reference evidence="1" key="1">
    <citation type="journal article" date="2012" name="Science">
        <title>Fermentation, hydrogen, and sulfur metabolism in multiple uncultivated bacterial phyla.</title>
        <authorList>
            <person name="Wrighton K.C."/>
            <person name="Thomas B.C."/>
            <person name="Sharon I."/>
            <person name="Miller C.S."/>
            <person name="Castelle C.J."/>
            <person name="VerBerkmoes N.C."/>
            <person name="Wilkins M.J."/>
            <person name="Hettich R.L."/>
            <person name="Lipton M.S."/>
            <person name="Williams K.H."/>
            <person name="Long P.E."/>
            <person name="Banfield J.F."/>
        </authorList>
    </citation>
    <scope>NUCLEOTIDE SEQUENCE [LARGE SCALE GENOMIC DNA]</scope>
</reference>
<proteinExistence type="predicted"/>
<dbReference type="EMBL" id="AMFJ01036188">
    <property type="protein sequence ID" value="EKD24616.1"/>
    <property type="molecule type" value="Genomic_DNA"/>
</dbReference>
<sequence length="439" mass="49192">MENKTYQKTESGLFHAASPLSLVRFLKMAIIPIIGLSIIGKWYCAYSGEQVVPTTGAQNILVRLLPYEELKPMTATDYDRYLWQKINGFNQGGISADLGPILLKVVKPEYYGDFSIEGHMVPIPNIIAADGRFPENAQIQITSVSDKDNQEIYVDEDGIQPLSLKYQGYPSPQILASRGGYSLISGKTFADITTVKGIITLKLPTNVSKMIITPKDQGSKFNIGTWTVEINTFDPLQIKLIISGGNSSFDVQDHINFFTPEGEEASPSNTILSYINNDGVLTYDFDTGINYIKIIYSDTSTIKSYPFVLTQHNDTPEIIVRHRLNANQKQIKQAIINLQKKVEAKDATGLIQYILTSFPEQKAYIVNETAQATESDMENMILFFGMFVWDIDLNLLDTNAAVWNIRNNKATLEMTSLDASRITTIHFLKKNGQRVLNLF</sequence>
<gene>
    <name evidence="1" type="ORF">ACD_80C00181G0002</name>
</gene>
<accession>K1XH84</accession>